<evidence type="ECO:0000256" key="1">
    <source>
        <dbReference type="SAM" id="SignalP"/>
    </source>
</evidence>
<feature type="chain" id="PRO_5014727523" evidence="1">
    <location>
        <begin position="23"/>
        <end position="80"/>
    </location>
</feature>
<accession>A0A2M4CBK3</accession>
<organism evidence="2">
    <name type="scientific">Anopheles marajoara</name>
    <dbReference type="NCBI Taxonomy" id="58244"/>
    <lineage>
        <taxon>Eukaryota</taxon>
        <taxon>Metazoa</taxon>
        <taxon>Ecdysozoa</taxon>
        <taxon>Arthropoda</taxon>
        <taxon>Hexapoda</taxon>
        <taxon>Insecta</taxon>
        <taxon>Pterygota</taxon>
        <taxon>Neoptera</taxon>
        <taxon>Endopterygota</taxon>
        <taxon>Diptera</taxon>
        <taxon>Nematocera</taxon>
        <taxon>Culicoidea</taxon>
        <taxon>Culicidae</taxon>
        <taxon>Anophelinae</taxon>
        <taxon>Anopheles</taxon>
    </lineage>
</organism>
<feature type="signal peptide" evidence="1">
    <location>
        <begin position="1"/>
        <end position="22"/>
    </location>
</feature>
<dbReference type="EMBL" id="GGFJ01013566">
    <property type="protein sequence ID" value="MBW62707.1"/>
    <property type="molecule type" value="Transcribed_RNA"/>
</dbReference>
<proteinExistence type="predicted"/>
<protein>
    <submittedName>
        <fullName evidence="2">Putative secreted protein</fullName>
    </submittedName>
</protein>
<dbReference type="AlphaFoldDB" id="A0A2M4CBK3"/>
<name>A0A2M4CBK3_9DIPT</name>
<sequence>MACIVFFDLWLVVTCFHRRTATRWFMFGGFVRKFSLHQFKREVVVRAAFQCCCQRVVRTRQASKNHRDSEIFCQLLTGVC</sequence>
<reference evidence="2" key="1">
    <citation type="submission" date="2018-01" db="EMBL/GenBank/DDBJ databases">
        <title>An insight into the sialome of Amazonian anophelines.</title>
        <authorList>
            <person name="Ribeiro J.M."/>
            <person name="Scarpassa V."/>
            <person name="Calvo E."/>
        </authorList>
    </citation>
    <scope>NUCLEOTIDE SEQUENCE</scope>
    <source>
        <tissue evidence="2">Salivary glands</tissue>
    </source>
</reference>
<evidence type="ECO:0000313" key="2">
    <source>
        <dbReference type="EMBL" id="MBW62707.1"/>
    </source>
</evidence>
<keyword evidence="1" id="KW-0732">Signal</keyword>